<proteinExistence type="predicted"/>
<sequence>MFSRTRANLIIDDISFDIYENEFLVILGPGQAGKTVLLNMIAGLYPPTSGSIQYEGKEIHGVDPRISMVFQKTALLPWRTVMGNVSFGPELAGCPARQMEADARHYIDLVGLNGFEKSYPRQLSGGMKQRVGIARAYCAGPEVLIMDEPFGALDAQTRYMMEDKILEIWEKEKKTIIFVTNNIEEACYLGERVILLSKCPAKVKKIYDLSDFPRPRDNLDKEFMRIRQEISANTDLPF</sequence>
<name>A0ABV1D8C6_9FIRM</name>
<comment type="caution">
    <text evidence="5">The sequence shown here is derived from an EMBL/GenBank/DDBJ whole genome shotgun (WGS) entry which is preliminary data.</text>
</comment>
<dbReference type="PANTHER" id="PTHR42788:SF13">
    <property type="entry name" value="ALIPHATIC SULFONATES IMPORT ATP-BINDING PROTEIN SSUB"/>
    <property type="match status" value="1"/>
</dbReference>
<keyword evidence="2" id="KW-0547">Nucleotide-binding</keyword>
<keyword evidence="1" id="KW-0813">Transport</keyword>
<protein>
    <submittedName>
        <fullName evidence="5">ABC transporter ATP-binding protein</fullName>
    </submittedName>
</protein>
<evidence type="ECO:0000313" key="6">
    <source>
        <dbReference type="Proteomes" id="UP001454086"/>
    </source>
</evidence>
<reference evidence="5 6" key="1">
    <citation type="submission" date="2024-03" db="EMBL/GenBank/DDBJ databases">
        <title>Human intestinal bacterial collection.</title>
        <authorList>
            <person name="Pauvert C."/>
            <person name="Hitch T.C.A."/>
            <person name="Clavel T."/>
        </authorList>
    </citation>
    <scope>NUCLEOTIDE SEQUENCE [LARGE SCALE GENOMIC DNA]</scope>
    <source>
        <strain evidence="5 6">CLA-SR-H021</strain>
    </source>
</reference>
<evidence type="ECO:0000256" key="1">
    <source>
        <dbReference type="ARBA" id="ARBA00022448"/>
    </source>
</evidence>
<dbReference type="EMBL" id="JBBMFM010000069">
    <property type="protein sequence ID" value="MEQ2426638.1"/>
    <property type="molecule type" value="Genomic_DNA"/>
</dbReference>
<evidence type="ECO:0000256" key="3">
    <source>
        <dbReference type="ARBA" id="ARBA00022840"/>
    </source>
</evidence>
<gene>
    <name evidence="5" type="ORF">WMQ36_16835</name>
</gene>
<evidence type="ECO:0000256" key="2">
    <source>
        <dbReference type="ARBA" id="ARBA00022741"/>
    </source>
</evidence>
<dbReference type="GO" id="GO:0005524">
    <property type="term" value="F:ATP binding"/>
    <property type="evidence" value="ECO:0007669"/>
    <property type="project" value="UniProtKB-KW"/>
</dbReference>
<dbReference type="Pfam" id="PF00005">
    <property type="entry name" value="ABC_tran"/>
    <property type="match status" value="1"/>
</dbReference>
<dbReference type="RefSeq" id="WP_050927370.1">
    <property type="nucleotide sequence ID" value="NZ_JBBMFM010000069.1"/>
</dbReference>
<keyword evidence="6" id="KW-1185">Reference proteome</keyword>
<dbReference type="Gene3D" id="3.40.50.300">
    <property type="entry name" value="P-loop containing nucleotide triphosphate hydrolases"/>
    <property type="match status" value="1"/>
</dbReference>
<evidence type="ECO:0000313" key="5">
    <source>
        <dbReference type="EMBL" id="MEQ2426638.1"/>
    </source>
</evidence>
<dbReference type="SMART" id="SM00382">
    <property type="entry name" value="AAA"/>
    <property type="match status" value="1"/>
</dbReference>
<dbReference type="PROSITE" id="PS50893">
    <property type="entry name" value="ABC_TRANSPORTER_2"/>
    <property type="match status" value="1"/>
</dbReference>
<dbReference type="InterPro" id="IPR050166">
    <property type="entry name" value="ABC_transporter_ATP-bind"/>
</dbReference>
<organism evidence="5 6">
    <name type="scientific">Enterocloster hominis</name>
    <name type="common">ex Hitch et al. 2024</name>
    <dbReference type="NCBI Taxonomy" id="1917870"/>
    <lineage>
        <taxon>Bacteria</taxon>
        <taxon>Bacillati</taxon>
        <taxon>Bacillota</taxon>
        <taxon>Clostridia</taxon>
        <taxon>Lachnospirales</taxon>
        <taxon>Lachnospiraceae</taxon>
        <taxon>Enterocloster</taxon>
    </lineage>
</organism>
<dbReference type="InterPro" id="IPR027417">
    <property type="entry name" value="P-loop_NTPase"/>
</dbReference>
<dbReference type="InterPro" id="IPR003439">
    <property type="entry name" value="ABC_transporter-like_ATP-bd"/>
</dbReference>
<feature type="domain" description="ABC transporter" evidence="4">
    <location>
        <begin position="1"/>
        <end position="223"/>
    </location>
</feature>
<evidence type="ECO:0000259" key="4">
    <source>
        <dbReference type="PROSITE" id="PS50893"/>
    </source>
</evidence>
<dbReference type="InterPro" id="IPR003593">
    <property type="entry name" value="AAA+_ATPase"/>
</dbReference>
<accession>A0ABV1D8C6</accession>
<dbReference type="Proteomes" id="UP001454086">
    <property type="component" value="Unassembled WGS sequence"/>
</dbReference>
<dbReference type="SUPFAM" id="SSF52540">
    <property type="entry name" value="P-loop containing nucleoside triphosphate hydrolases"/>
    <property type="match status" value="1"/>
</dbReference>
<dbReference type="PROSITE" id="PS00211">
    <property type="entry name" value="ABC_TRANSPORTER_1"/>
    <property type="match status" value="1"/>
</dbReference>
<keyword evidence="3 5" id="KW-0067">ATP-binding</keyword>
<dbReference type="InterPro" id="IPR017871">
    <property type="entry name" value="ABC_transporter-like_CS"/>
</dbReference>
<dbReference type="PANTHER" id="PTHR42788">
    <property type="entry name" value="TAURINE IMPORT ATP-BINDING PROTEIN-RELATED"/>
    <property type="match status" value="1"/>
</dbReference>
<dbReference type="CDD" id="cd03293">
    <property type="entry name" value="ABC_NrtD_SsuB_transporters"/>
    <property type="match status" value="1"/>
</dbReference>